<dbReference type="OrthoDB" id="63112at2759"/>
<dbReference type="Proteomes" id="UP000000560">
    <property type="component" value="Chromosome II"/>
</dbReference>
<dbReference type="GO" id="GO:0000172">
    <property type="term" value="C:ribonuclease MRP complex"/>
    <property type="evidence" value="ECO:0000318"/>
    <property type="project" value="GO_Central"/>
</dbReference>
<dbReference type="Pfam" id="PF08584">
    <property type="entry name" value="Ribonuc_P_40"/>
    <property type="match status" value="1"/>
</dbReference>
<dbReference type="eggNOG" id="ENOG502S4BQ">
    <property type="taxonomic scope" value="Eukaryota"/>
</dbReference>
<dbReference type="GO" id="GO:0000447">
    <property type="term" value="P:endonucleolytic cleavage in ITS1 to separate SSU-rRNA from 5.8S rRNA and LSU-rRNA from tricistronic rRNA transcript (SSU-rRNA, 5.8S rRNA, LSU-rRNA)"/>
    <property type="evidence" value="ECO:0000318"/>
    <property type="project" value="GO_Central"/>
</dbReference>
<dbReference type="GO" id="GO:0030681">
    <property type="term" value="C:multimeric ribonuclease P complex"/>
    <property type="evidence" value="ECO:0000318"/>
    <property type="project" value="GO_Central"/>
</dbReference>
<dbReference type="PANTHER" id="PTHR15396">
    <property type="entry name" value="RIBONUCLEASE P PROTEIN SUBUNIT P40"/>
    <property type="match status" value="1"/>
</dbReference>
<evidence type="ECO:0000313" key="2">
    <source>
        <dbReference type="Proteomes" id="UP000000560"/>
    </source>
</evidence>
<name>Q5B728_EMENI</name>
<dbReference type="KEGG" id="ani:ANIA_03652"/>
<accession>C8V3V8</accession>
<dbReference type="PANTHER" id="PTHR15396:SF1">
    <property type="entry name" value="RIBONUCLEASE P PROTEIN SUBUNIT P40"/>
    <property type="match status" value="1"/>
</dbReference>
<organism evidence="1 2">
    <name type="scientific">Emericella nidulans (strain FGSC A4 / ATCC 38163 / CBS 112.46 / NRRL 194 / M139)</name>
    <name type="common">Aspergillus nidulans</name>
    <dbReference type="NCBI Taxonomy" id="227321"/>
    <lineage>
        <taxon>Eukaryota</taxon>
        <taxon>Fungi</taxon>
        <taxon>Dikarya</taxon>
        <taxon>Ascomycota</taxon>
        <taxon>Pezizomycotina</taxon>
        <taxon>Eurotiomycetes</taxon>
        <taxon>Eurotiomycetidae</taxon>
        <taxon>Eurotiales</taxon>
        <taxon>Aspergillaceae</taxon>
        <taxon>Aspergillus</taxon>
        <taxon>Aspergillus subgen. Nidulantes</taxon>
    </lineage>
</organism>
<dbReference type="STRING" id="227321.Q5B728"/>
<accession>Q5B728</accession>
<protein>
    <submittedName>
        <fullName evidence="1">Uncharacterized protein</fullName>
    </submittedName>
</protein>
<dbReference type="OMA" id="DVDPYLC"/>
<sequence length="407" mass="45292">MFGLEEDDASRREKCYTTISQLPQFIDPKQPPIKKPPFSAILSNHFVHTVPPLYPSPRVIRGPLTKCQVEVTMPKEVYLSIESSLDSNLQKLRYARLSMTLSSLIEGDFFNTNIKSGNILMISEGRSGLDNVFTLREGVLKLELGKEDYEKTGLTGKPVRTGGKKHGKERFVIELNLRLPSMLHGKKGFQRVEWAFKNVLNQPTTWLFFDLGTESTGVAEGGPGDPTLKGNNPELIPCEPVLTTYDNVVTPSFSELNAMTQSEPDLRDICGEVSEWLAMVSIRSRRVSATDSIDPYLCRYVAPEISGKAAIATDLISLKWGGLIPPHWITQLFITLFRKSAPRFCKTPAWFALSANTLGRDAIESKDGYTIMALPASGGNTVEKDEDAEAKNTRHFICWEYVGASIL</sequence>
<dbReference type="InParanoid" id="Q5B728"/>
<evidence type="ECO:0000313" key="1">
    <source>
        <dbReference type="EMBL" id="CBF75687.1"/>
    </source>
</evidence>
<dbReference type="RefSeq" id="XP_661256.1">
    <property type="nucleotide sequence ID" value="XM_656164.2"/>
</dbReference>
<dbReference type="HOGENOM" id="CLU_048755_0_0_1"/>
<gene>
    <name evidence="1" type="ORF">ANIA_03652</name>
</gene>
<dbReference type="GeneID" id="2873069"/>
<dbReference type="AlphaFoldDB" id="Q5B728"/>
<reference evidence="2" key="2">
    <citation type="journal article" date="2009" name="Fungal Genet. Biol.">
        <title>The 2008 update of the Aspergillus nidulans genome annotation: a community effort.</title>
        <authorList>
            <person name="Wortman J.R."/>
            <person name="Gilsenan J.M."/>
            <person name="Joardar V."/>
            <person name="Deegan J."/>
            <person name="Clutterbuck J."/>
            <person name="Andersen M.R."/>
            <person name="Archer D."/>
            <person name="Bencina M."/>
            <person name="Braus G."/>
            <person name="Coutinho P."/>
            <person name="von Dohren H."/>
            <person name="Doonan J."/>
            <person name="Driessen A.J."/>
            <person name="Durek P."/>
            <person name="Espeso E."/>
            <person name="Fekete E."/>
            <person name="Flipphi M."/>
            <person name="Estrada C.G."/>
            <person name="Geysens S."/>
            <person name="Goldman G."/>
            <person name="de Groot P.W."/>
            <person name="Hansen K."/>
            <person name="Harris S.D."/>
            <person name="Heinekamp T."/>
            <person name="Helmstaedt K."/>
            <person name="Henrissat B."/>
            <person name="Hofmann G."/>
            <person name="Homan T."/>
            <person name="Horio T."/>
            <person name="Horiuchi H."/>
            <person name="James S."/>
            <person name="Jones M."/>
            <person name="Karaffa L."/>
            <person name="Karanyi Z."/>
            <person name="Kato M."/>
            <person name="Keller N."/>
            <person name="Kelly D.E."/>
            <person name="Kiel J.A."/>
            <person name="Kim J.M."/>
            <person name="van der Klei I.J."/>
            <person name="Klis F.M."/>
            <person name="Kovalchuk A."/>
            <person name="Krasevec N."/>
            <person name="Kubicek C.P."/>
            <person name="Liu B."/>
            <person name="Maccabe A."/>
            <person name="Meyer V."/>
            <person name="Mirabito P."/>
            <person name="Miskei M."/>
            <person name="Mos M."/>
            <person name="Mullins J."/>
            <person name="Nelson D.R."/>
            <person name="Nielsen J."/>
            <person name="Oakley B.R."/>
            <person name="Osmani S.A."/>
            <person name="Pakula T."/>
            <person name="Paszewski A."/>
            <person name="Paulsen I."/>
            <person name="Pilsyk S."/>
            <person name="Pocsi I."/>
            <person name="Punt P.J."/>
            <person name="Ram A.F."/>
            <person name="Ren Q."/>
            <person name="Robellet X."/>
            <person name="Robson G."/>
            <person name="Seiboth B."/>
            <person name="van Solingen P."/>
            <person name="Specht T."/>
            <person name="Sun J."/>
            <person name="Taheri-Talesh N."/>
            <person name="Takeshita N."/>
            <person name="Ussery D."/>
            <person name="vanKuyk P.A."/>
            <person name="Visser H."/>
            <person name="van de Vondervoort P.J."/>
            <person name="de Vries R.P."/>
            <person name="Walton J."/>
            <person name="Xiang X."/>
            <person name="Xiong Y."/>
            <person name="Zeng A.P."/>
            <person name="Brandt B.W."/>
            <person name="Cornell M.J."/>
            <person name="van den Hondel C.A."/>
            <person name="Visser J."/>
            <person name="Oliver S.G."/>
            <person name="Turner G."/>
        </authorList>
    </citation>
    <scope>GENOME REANNOTATION</scope>
    <source>
        <strain evidence="2">FGSC A4 / ATCC 38163 / CBS 112.46 / NRRL 194 / M139</strain>
    </source>
</reference>
<proteinExistence type="predicted"/>
<keyword evidence="2" id="KW-1185">Reference proteome</keyword>
<dbReference type="GO" id="GO:0001682">
    <property type="term" value="P:tRNA 5'-leader removal"/>
    <property type="evidence" value="ECO:0000318"/>
    <property type="project" value="GO_Central"/>
</dbReference>
<reference evidence="2" key="1">
    <citation type="journal article" date="2005" name="Nature">
        <title>Sequencing of Aspergillus nidulans and comparative analysis with A. fumigatus and A. oryzae.</title>
        <authorList>
            <person name="Galagan J.E."/>
            <person name="Calvo S.E."/>
            <person name="Cuomo C."/>
            <person name="Ma L.J."/>
            <person name="Wortman J.R."/>
            <person name="Batzoglou S."/>
            <person name="Lee S.I."/>
            <person name="Basturkmen M."/>
            <person name="Spevak C.C."/>
            <person name="Clutterbuck J."/>
            <person name="Kapitonov V."/>
            <person name="Jurka J."/>
            <person name="Scazzocchio C."/>
            <person name="Farman M."/>
            <person name="Butler J."/>
            <person name="Purcell S."/>
            <person name="Harris S."/>
            <person name="Braus G.H."/>
            <person name="Draht O."/>
            <person name="Busch S."/>
            <person name="D'Enfert C."/>
            <person name="Bouchier C."/>
            <person name="Goldman G.H."/>
            <person name="Bell-Pedersen D."/>
            <person name="Griffiths-Jones S."/>
            <person name="Doonan J.H."/>
            <person name="Yu J."/>
            <person name="Vienken K."/>
            <person name="Pain A."/>
            <person name="Freitag M."/>
            <person name="Selker E.U."/>
            <person name="Archer D.B."/>
            <person name="Penalva M.A."/>
            <person name="Oakley B.R."/>
            <person name="Momany M."/>
            <person name="Tanaka T."/>
            <person name="Kumagai T."/>
            <person name="Asai K."/>
            <person name="Machida M."/>
            <person name="Nierman W.C."/>
            <person name="Denning D.W."/>
            <person name="Caddick M."/>
            <person name="Hynes M."/>
            <person name="Paoletti M."/>
            <person name="Fischer R."/>
            <person name="Miller B."/>
            <person name="Dyer P."/>
            <person name="Sachs M.S."/>
            <person name="Osmani S.A."/>
            <person name="Birren B.W."/>
        </authorList>
    </citation>
    <scope>NUCLEOTIDE SEQUENCE [LARGE SCALE GENOMIC DNA]</scope>
    <source>
        <strain evidence="2">FGSC A4 / ATCC 38163 / CBS 112.46 / NRRL 194 / M139</strain>
    </source>
</reference>
<dbReference type="EMBL" id="BN001302">
    <property type="protein sequence ID" value="CBF75687.1"/>
    <property type="molecule type" value="Genomic_DNA"/>
</dbReference>
<dbReference type="InterPro" id="IPR013893">
    <property type="entry name" value="RNase_P_Rpp40"/>
</dbReference>